<evidence type="ECO:0000256" key="2">
    <source>
        <dbReference type="ARBA" id="ARBA00004496"/>
    </source>
</evidence>
<protein>
    <recommendedName>
        <fullName evidence="5">Elongator complex protein 4</fullName>
    </recommendedName>
</protein>
<reference evidence="10" key="1">
    <citation type="submission" date="2022-07" db="EMBL/GenBank/DDBJ databases">
        <title>Genome Sequence of Physisporinus lineatus.</title>
        <authorList>
            <person name="Buettner E."/>
        </authorList>
    </citation>
    <scope>NUCLEOTIDE SEQUENCE</scope>
    <source>
        <strain evidence="10">VT162</strain>
    </source>
</reference>
<sequence length="451" mass="49134">MSSFKRRVTSKQTTLPLGTRILPGPIPTYVTSTGIPSLDDILASGLPLTCTQVILAPDVHSAYGELVQKYFIAQGLSCGQDVCVIDDNAQDFVAECMWIPGGGPSIGIGTTSNPPTPAAEEDEEEQAKDHDAKIKIAWRYEQMKQFQTTVPTSSQSADDYCKVFDLTNRIPVSIIAAATSSGQLDLEEVSSPWSEQSTVRRVLQTIKTLLGEEEKDTITRKPLRICIPSLGSVQWGDVEPHEICFFLHSLRSLLRRHTHAVASISLPPYLSTETWGGPGWIQKLGWLSDACISLSAFSGSPSLNALFPSHHGFVHIHSLPAPHTLQPPSDKFSTLRGLSSSGENNLAFKCMRKRLIFETLHLDVEGGVGERRTTPATSAIALEGARLPDLPTEETPKPKGVDVAAVEVRLEKVELGVGHDAVPEVVATPPKKAKAKKRVVFQSDRPDLYDF</sequence>
<dbReference type="GO" id="GO:0005737">
    <property type="term" value="C:cytoplasm"/>
    <property type="evidence" value="ECO:0007669"/>
    <property type="project" value="UniProtKB-SubCell"/>
</dbReference>
<keyword evidence="11" id="KW-1185">Reference proteome</keyword>
<dbReference type="Pfam" id="PF05625">
    <property type="entry name" value="PAXNEB"/>
    <property type="match status" value="1"/>
</dbReference>
<keyword evidence="6" id="KW-0963">Cytoplasm</keyword>
<dbReference type="Proteomes" id="UP001212997">
    <property type="component" value="Unassembled WGS sequence"/>
</dbReference>
<dbReference type="GO" id="GO:0033588">
    <property type="term" value="C:elongator holoenzyme complex"/>
    <property type="evidence" value="ECO:0007669"/>
    <property type="project" value="InterPro"/>
</dbReference>
<dbReference type="GO" id="GO:0008023">
    <property type="term" value="C:transcription elongation factor complex"/>
    <property type="evidence" value="ECO:0007669"/>
    <property type="project" value="TreeGrafter"/>
</dbReference>
<evidence type="ECO:0000256" key="8">
    <source>
        <dbReference type="ARBA" id="ARBA00023242"/>
    </source>
</evidence>
<proteinExistence type="inferred from homology"/>
<comment type="pathway">
    <text evidence="3">tRNA modification; 5-methoxycarbonylmethyl-2-thiouridine-tRNA biosynthesis.</text>
</comment>
<dbReference type="InterPro" id="IPR008728">
    <property type="entry name" value="Elongator_complex_protein_4"/>
</dbReference>
<keyword evidence="7" id="KW-0819">tRNA processing</keyword>
<evidence type="ECO:0000256" key="3">
    <source>
        <dbReference type="ARBA" id="ARBA00005043"/>
    </source>
</evidence>
<comment type="subcellular location">
    <subcellularLocation>
        <location evidence="2">Cytoplasm</location>
    </subcellularLocation>
    <subcellularLocation>
        <location evidence="1">Nucleus</location>
    </subcellularLocation>
</comment>
<comment type="similarity">
    <text evidence="4">Belongs to the ELP4 family.</text>
</comment>
<evidence type="ECO:0000256" key="4">
    <source>
        <dbReference type="ARBA" id="ARBA00007573"/>
    </source>
</evidence>
<evidence type="ECO:0000313" key="11">
    <source>
        <dbReference type="Proteomes" id="UP001212997"/>
    </source>
</evidence>
<comment type="caution">
    <text evidence="10">The sequence shown here is derived from an EMBL/GenBank/DDBJ whole genome shotgun (WGS) entry which is preliminary data.</text>
</comment>
<name>A0AAD5UU20_9APHY</name>
<dbReference type="CDD" id="cd19494">
    <property type="entry name" value="Elp4"/>
    <property type="match status" value="1"/>
</dbReference>
<evidence type="ECO:0000256" key="1">
    <source>
        <dbReference type="ARBA" id="ARBA00004123"/>
    </source>
</evidence>
<evidence type="ECO:0000256" key="7">
    <source>
        <dbReference type="ARBA" id="ARBA00022694"/>
    </source>
</evidence>
<gene>
    <name evidence="10" type="ORF">NLI96_g10386</name>
</gene>
<dbReference type="GO" id="GO:0002098">
    <property type="term" value="P:tRNA wobble uridine modification"/>
    <property type="evidence" value="ECO:0007669"/>
    <property type="project" value="InterPro"/>
</dbReference>
<dbReference type="PANTHER" id="PTHR12896:SF1">
    <property type="entry name" value="ELONGATOR COMPLEX PROTEIN 4"/>
    <property type="match status" value="1"/>
</dbReference>
<dbReference type="Gene3D" id="3.40.50.300">
    <property type="entry name" value="P-loop containing nucleotide triphosphate hydrolases"/>
    <property type="match status" value="1"/>
</dbReference>
<accession>A0AAD5UU20</accession>
<evidence type="ECO:0000256" key="9">
    <source>
        <dbReference type="SAM" id="MobiDB-lite"/>
    </source>
</evidence>
<dbReference type="PANTHER" id="PTHR12896">
    <property type="entry name" value="PAX6 NEIGHBOR PROTEIN PAXNEB"/>
    <property type="match status" value="1"/>
</dbReference>
<feature type="region of interest" description="Disordered" evidence="9">
    <location>
        <begin position="105"/>
        <end position="127"/>
    </location>
</feature>
<organism evidence="10 11">
    <name type="scientific">Meripilus lineatus</name>
    <dbReference type="NCBI Taxonomy" id="2056292"/>
    <lineage>
        <taxon>Eukaryota</taxon>
        <taxon>Fungi</taxon>
        <taxon>Dikarya</taxon>
        <taxon>Basidiomycota</taxon>
        <taxon>Agaricomycotina</taxon>
        <taxon>Agaricomycetes</taxon>
        <taxon>Polyporales</taxon>
        <taxon>Meripilaceae</taxon>
        <taxon>Meripilus</taxon>
    </lineage>
</organism>
<dbReference type="InterPro" id="IPR027417">
    <property type="entry name" value="P-loop_NTPase"/>
</dbReference>
<dbReference type="EMBL" id="JANAWD010000584">
    <property type="protein sequence ID" value="KAJ3477550.1"/>
    <property type="molecule type" value="Genomic_DNA"/>
</dbReference>
<dbReference type="AlphaFoldDB" id="A0AAD5UU20"/>
<evidence type="ECO:0000256" key="5">
    <source>
        <dbReference type="ARBA" id="ARBA00020265"/>
    </source>
</evidence>
<evidence type="ECO:0000256" key="6">
    <source>
        <dbReference type="ARBA" id="ARBA00022490"/>
    </source>
</evidence>
<evidence type="ECO:0000313" key="10">
    <source>
        <dbReference type="EMBL" id="KAJ3477550.1"/>
    </source>
</evidence>
<keyword evidence="8" id="KW-0539">Nucleus</keyword>